<dbReference type="OrthoDB" id="5500612at2"/>
<accession>A0A3A8N453</accession>
<dbReference type="InterPro" id="IPR036415">
    <property type="entry name" value="Lamin_tail_dom_sf"/>
</dbReference>
<comment type="caution">
    <text evidence="2">The sequence shown here is derived from an EMBL/GenBank/DDBJ whole genome shotgun (WGS) entry which is preliminary data.</text>
</comment>
<protein>
    <submittedName>
        <fullName evidence="2">Lamin tail domain-containing protein</fullName>
    </submittedName>
</protein>
<dbReference type="Pfam" id="PF00932">
    <property type="entry name" value="LTD"/>
    <property type="match status" value="1"/>
</dbReference>
<keyword evidence="3" id="KW-1185">Reference proteome</keyword>
<feature type="domain" description="LTD" evidence="1">
    <location>
        <begin position="1"/>
        <end position="135"/>
    </location>
</feature>
<sequence length="181" mass="19339">MTRPTAQVFINEYLPQPNNVSGGTTPDYDQQFMELYNTGPGSVDLSGWKIHDAKSYAGTDPARHTFAAGTVLPAGKGYVVYSGASALPQGATYATVSNGGQGLRFDRGVNQSGAGDTVYLVRPDGTVQDSHSYASPVMNVYQGYSFNRSPDTSATEGWSYCWDLHNYATATPGRRANGSAF</sequence>
<proteinExistence type="predicted"/>
<evidence type="ECO:0000313" key="2">
    <source>
        <dbReference type="EMBL" id="RKH38290.1"/>
    </source>
</evidence>
<reference evidence="3" key="1">
    <citation type="submission" date="2018-09" db="EMBL/GenBank/DDBJ databases">
        <authorList>
            <person name="Livingstone P.G."/>
            <person name="Whitworth D.E."/>
        </authorList>
    </citation>
    <scope>NUCLEOTIDE SEQUENCE [LARGE SCALE GENOMIC DNA]</scope>
    <source>
        <strain evidence="3">CA040B</strain>
    </source>
</reference>
<gene>
    <name evidence="2" type="ORF">D7X12_26750</name>
</gene>
<dbReference type="PROSITE" id="PS51841">
    <property type="entry name" value="LTD"/>
    <property type="match status" value="1"/>
</dbReference>
<dbReference type="Gene3D" id="2.60.40.1260">
    <property type="entry name" value="Lamin Tail domain"/>
    <property type="match status" value="1"/>
</dbReference>
<evidence type="ECO:0000313" key="3">
    <source>
        <dbReference type="Proteomes" id="UP000273405"/>
    </source>
</evidence>
<organism evidence="2 3">
    <name type="scientific">Corallococcus sicarius</name>
    <dbReference type="NCBI Taxonomy" id="2316726"/>
    <lineage>
        <taxon>Bacteria</taxon>
        <taxon>Pseudomonadati</taxon>
        <taxon>Myxococcota</taxon>
        <taxon>Myxococcia</taxon>
        <taxon>Myxococcales</taxon>
        <taxon>Cystobacterineae</taxon>
        <taxon>Myxococcaceae</taxon>
        <taxon>Corallococcus</taxon>
    </lineage>
</organism>
<dbReference type="SUPFAM" id="SSF74853">
    <property type="entry name" value="Lamin A/C globular tail domain"/>
    <property type="match status" value="1"/>
</dbReference>
<dbReference type="EMBL" id="RAWG01000201">
    <property type="protein sequence ID" value="RKH38290.1"/>
    <property type="molecule type" value="Genomic_DNA"/>
</dbReference>
<name>A0A3A8N453_9BACT</name>
<dbReference type="InterPro" id="IPR001322">
    <property type="entry name" value="Lamin_tail_dom"/>
</dbReference>
<evidence type="ECO:0000259" key="1">
    <source>
        <dbReference type="PROSITE" id="PS51841"/>
    </source>
</evidence>
<dbReference type="Proteomes" id="UP000273405">
    <property type="component" value="Unassembled WGS sequence"/>
</dbReference>
<dbReference type="AlphaFoldDB" id="A0A3A8N453"/>